<dbReference type="GeneID" id="93591636"/>
<keyword evidence="3" id="KW-1185">Reference proteome</keyword>
<dbReference type="GO" id="GO:0004497">
    <property type="term" value="F:monooxygenase activity"/>
    <property type="evidence" value="ECO:0007669"/>
    <property type="project" value="InterPro"/>
</dbReference>
<comment type="similarity">
    <text evidence="1">Belongs to the cytochrome P450 family.</text>
</comment>
<dbReference type="RefSeq" id="XP_067487005.1">
    <property type="nucleotide sequence ID" value="XM_067639192.1"/>
</dbReference>
<name>A0A436ZRC5_ARTFL</name>
<dbReference type="EMBL" id="SAEB01000012">
    <property type="protein sequence ID" value="RVD81461.1"/>
    <property type="molecule type" value="Genomic_DNA"/>
</dbReference>
<organism evidence="2 3">
    <name type="scientific">Arthrobotrys flagrans</name>
    <name type="common">Nematode-trapping fungus</name>
    <name type="synonym">Trichothecium flagrans</name>
    <dbReference type="NCBI Taxonomy" id="97331"/>
    <lineage>
        <taxon>Eukaryota</taxon>
        <taxon>Fungi</taxon>
        <taxon>Dikarya</taxon>
        <taxon>Ascomycota</taxon>
        <taxon>Pezizomycotina</taxon>
        <taxon>Orbiliomycetes</taxon>
        <taxon>Orbiliales</taxon>
        <taxon>Orbiliaceae</taxon>
        <taxon>Arthrobotrys</taxon>
    </lineage>
</organism>
<evidence type="ECO:0000313" key="3">
    <source>
        <dbReference type="Proteomes" id="UP000283090"/>
    </source>
</evidence>
<protein>
    <recommendedName>
        <fullName evidence="4">Cytochrome P450</fullName>
    </recommendedName>
</protein>
<dbReference type="GO" id="GO:0020037">
    <property type="term" value="F:heme binding"/>
    <property type="evidence" value="ECO:0007669"/>
    <property type="project" value="InterPro"/>
</dbReference>
<dbReference type="Proteomes" id="UP000283090">
    <property type="component" value="Unassembled WGS sequence"/>
</dbReference>
<dbReference type="STRING" id="97331.A0A436ZRC5"/>
<evidence type="ECO:0000256" key="1">
    <source>
        <dbReference type="ARBA" id="ARBA00010617"/>
    </source>
</evidence>
<dbReference type="GO" id="GO:0005506">
    <property type="term" value="F:iron ion binding"/>
    <property type="evidence" value="ECO:0007669"/>
    <property type="project" value="InterPro"/>
</dbReference>
<evidence type="ECO:0008006" key="4">
    <source>
        <dbReference type="Google" id="ProtNLM"/>
    </source>
</evidence>
<dbReference type="OrthoDB" id="1470350at2759"/>
<gene>
    <name evidence="2" type="ORF">DFL_009325</name>
</gene>
<accession>A0A436ZRC5</accession>
<dbReference type="InterPro" id="IPR001128">
    <property type="entry name" value="Cyt_P450"/>
</dbReference>
<evidence type="ECO:0000313" key="2">
    <source>
        <dbReference type="EMBL" id="RVD81461.1"/>
    </source>
</evidence>
<dbReference type="InterPro" id="IPR036396">
    <property type="entry name" value="Cyt_P450_sf"/>
</dbReference>
<sequence>MCSQNQVGVGRKGNNGYSSLVSTCGDGYYWEVCYGKDFGLVQDGGLNDFVQSLFGAVIIFSARGQIPALKFIEYLLSYIPHPKVQWFLGCNNRITGYGDMCLNELRKGLENSKDGNSRPTLFSKLLSNTENPDAKYRMGPTTLRDEAGIMPLVGSQTTALVGTILYGLYPDTPPRAKNNLGHTFSQKDCSRFKPERWLNATKEMESAMLASGGASRLCIGKNLAMMELRILAAKMLKECGKITLADSCTDESMELEEIAALLPKSRKCELQQKARE</sequence>
<dbReference type="GO" id="GO:0016705">
    <property type="term" value="F:oxidoreductase activity, acting on paired donors, with incorporation or reduction of molecular oxygen"/>
    <property type="evidence" value="ECO:0007669"/>
    <property type="project" value="InterPro"/>
</dbReference>
<comment type="caution">
    <text evidence="2">The sequence shown here is derived from an EMBL/GenBank/DDBJ whole genome shotgun (WGS) entry which is preliminary data.</text>
</comment>
<proteinExistence type="inferred from homology"/>
<reference evidence="2 3" key="1">
    <citation type="submission" date="2019-01" db="EMBL/GenBank/DDBJ databases">
        <title>Intercellular communication is required for trap formation in the nematode-trapping fungus Duddingtonia flagrans.</title>
        <authorList>
            <person name="Youssar L."/>
            <person name="Wernet V."/>
            <person name="Hensel N."/>
            <person name="Hildebrandt H.-G."/>
            <person name="Fischer R."/>
        </authorList>
    </citation>
    <scope>NUCLEOTIDE SEQUENCE [LARGE SCALE GENOMIC DNA]</scope>
    <source>
        <strain evidence="2 3">CBS H-5679</strain>
    </source>
</reference>
<dbReference type="PANTHER" id="PTHR24305:SF166">
    <property type="entry name" value="CYTOCHROME P450 12A4, MITOCHONDRIAL-RELATED"/>
    <property type="match status" value="1"/>
</dbReference>
<dbReference type="PANTHER" id="PTHR24305">
    <property type="entry name" value="CYTOCHROME P450"/>
    <property type="match status" value="1"/>
</dbReference>
<dbReference type="Gene3D" id="1.10.630.10">
    <property type="entry name" value="Cytochrome P450"/>
    <property type="match status" value="2"/>
</dbReference>
<dbReference type="InterPro" id="IPR050121">
    <property type="entry name" value="Cytochrome_P450_monoxygenase"/>
</dbReference>
<dbReference type="SUPFAM" id="SSF48264">
    <property type="entry name" value="Cytochrome P450"/>
    <property type="match status" value="1"/>
</dbReference>
<dbReference type="Pfam" id="PF00067">
    <property type="entry name" value="p450"/>
    <property type="match status" value="1"/>
</dbReference>
<dbReference type="AlphaFoldDB" id="A0A436ZRC5"/>
<dbReference type="VEuPathDB" id="FungiDB:DFL_009325"/>